<evidence type="ECO:0000313" key="1">
    <source>
        <dbReference type="EMBL" id="GMF00928.1"/>
    </source>
</evidence>
<gene>
    <name evidence="1" type="ORF">Cboi01_000569400</name>
</gene>
<accession>A0ACB5U322</accession>
<dbReference type="Proteomes" id="UP001165101">
    <property type="component" value="Unassembled WGS sequence"/>
</dbReference>
<keyword evidence="2" id="KW-1185">Reference proteome</keyword>
<organism evidence="1 2">
    <name type="scientific">Candida boidinii</name>
    <name type="common">Yeast</name>
    <dbReference type="NCBI Taxonomy" id="5477"/>
    <lineage>
        <taxon>Eukaryota</taxon>
        <taxon>Fungi</taxon>
        <taxon>Dikarya</taxon>
        <taxon>Ascomycota</taxon>
        <taxon>Saccharomycotina</taxon>
        <taxon>Pichiomycetes</taxon>
        <taxon>Pichiales</taxon>
        <taxon>Pichiaceae</taxon>
        <taxon>Ogataea</taxon>
        <taxon>Ogataea/Candida clade</taxon>
    </lineage>
</organism>
<protein>
    <submittedName>
        <fullName evidence="1">Unnamed protein product</fullName>
    </submittedName>
</protein>
<evidence type="ECO:0000313" key="2">
    <source>
        <dbReference type="Proteomes" id="UP001165101"/>
    </source>
</evidence>
<comment type="caution">
    <text evidence="1">The sequence shown here is derived from an EMBL/GenBank/DDBJ whole genome shotgun (WGS) entry which is preliminary data.</text>
</comment>
<name>A0ACB5U322_CANBO</name>
<proteinExistence type="predicted"/>
<sequence>MDLELDKNKLLIEIKELKLKQSITPIDSNSVSNNTNNINDINIDTNNNNTSNILSKDSKVLKNISNSISVKNEESDDLALLDHNMTTENLNTEIVNTLEREIIEKQQLNEEISSNSTTIINQFVKLPLNNFFDSFNLYSFNGYEKSNTTTTTNGATDSGTDKSSLAALIKTKTLIATQTLGTPSSTTDSDYDSDTEAQAENSTLNKYHMNLNRYLNLILYKLIFPLMSLNENDDESNNTSNPSDPKINSYDKFNNKNKFQNNTNDDEFHINLL</sequence>
<reference evidence="1" key="1">
    <citation type="submission" date="2023-04" db="EMBL/GenBank/DDBJ databases">
        <title>Candida boidinii NBRC 1967.</title>
        <authorList>
            <person name="Ichikawa N."/>
            <person name="Sato H."/>
            <person name="Tonouchi N."/>
        </authorList>
    </citation>
    <scope>NUCLEOTIDE SEQUENCE</scope>
    <source>
        <strain evidence="1">NBRC 1967</strain>
    </source>
</reference>
<dbReference type="EMBL" id="BSXV01004637">
    <property type="protein sequence ID" value="GMF00928.1"/>
    <property type="molecule type" value="Genomic_DNA"/>
</dbReference>